<keyword evidence="9" id="KW-1185">Reference proteome</keyword>
<accession>A0A2T4Z560</accession>
<dbReference type="RefSeq" id="WP_170118201.1">
    <property type="nucleotide sequence ID" value="NZ_PZZL01000004.1"/>
</dbReference>
<feature type="transmembrane region" description="Helical" evidence="6">
    <location>
        <begin position="217"/>
        <end position="240"/>
    </location>
</feature>
<gene>
    <name evidence="8" type="ORF">C8P69_10479</name>
</gene>
<evidence type="ECO:0000256" key="6">
    <source>
        <dbReference type="SAM" id="Phobius"/>
    </source>
</evidence>
<dbReference type="InterPro" id="IPR050638">
    <property type="entry name" value="AA-Vitamin_Transporters"/>
</dbReference>
<feature type="transmembrane region" description="Helical" evidence="6">
    <location>
        <begin position="279"/>
        <end position="300"/>
    </location>
</feature>
<feature type="transmembrane region" description="Helical" evidence="6">
    <location>
        <begin position="12"/>
        <end position="34"/>
    </location>
</feature>
<reference evidence="8 9" key="1">
    <citation type="submission" date="2018-04" db="EMBL/GenBank/DDBJ databases">
        <title>Genomic Encyclopedia of Archaeal and Bacterial Type Strains, Phase II (KMG-II): from individual species to whole genera.</title>
        <authorList>
            <person name="Goeker M."/>
        </authorList>
    </citation>
    <scope>NUCLEOTIDE SEQUENCE [LARGE SCALE GENOMIC DNA]</scope>
    <source>
        <strain evidence="8 9">DSM 25521</strain>
    </source>
</reference>
<evidence type="ECO:0000256" key="5">
    <source>
        <dbReference type="ARBA" id="ARBA00023136"/>
    </source>
</evidence>
<feature type="transmembrane region" description="Helical" evidence="6">
    <location>
        <begin position="78"/>
        <end position="96"/>
    </location>
</feature>
<dbReference type="InterPro" id="IPR000620">
    <property type="entry name" value="EamA_dom"/>
</dbReference>
<keyword evidence="5 6" id="KW-0472">Membrane</keyword>
<dbReference type="InterPro" id="IPR037185">
    <property type="entry name" value="EmrE-like"/>
</dbReference>
<evidence type="ECO:0000313" key="8">
    <source>
        <dbReference type="EMBL" id="PTM57032.1"/>
    </source>
</evidence>
<proteinExistence type="inferred from homology"/>
<comment type="caution">
    <text evidence="8">The sequence shown here is derived from an EMBL/GenBank/DDBJ whole genome shotgun (WGS) entry which is preliminary data.</text>
</comment>
<dbReference type="Proteomes" id="UP000241808">
    <property type="component" value="Unassembled WGS sequence"/>
</dbReference>
<feature type="transmembrane region" description="Helical" evidence="6">
    <location>
        <begin position="252"/>
        <end position="273"/>
    </location>
</feature>
<evidence type="ECO:0000256" key="1">
    <source>
        <dbReference type="ARBA" id="ARBA00004141"/>
    </source>
</evidence>
<name>A0A2T4Z560_9HYPH</name>
<feature type="transmembrane region" description="Helical" evidence="6">
    <location>
        <begin position="102"/>
        <end position="122"/>
    </location>
</feature>
<evidence type="ECO:0000259" key="7">
    <source>
        <dbReference type="Pfam" id="PF00892"/>
    </source>
</evidence>
<evidence type="ECO:0000256" key="2">
    <source>
        <dbReference type="ARBA" id="ARBA00007362"/>
    </source>
</evidence>
<comment type="subcellular location">
    <subcellularLocation>
        <location evidence="1">Membrane</location>
        <topology evidence="1">Multi-pass membrane protein</topology>
    </subcellularLocation>
</comment>
<feature type="domain" description="EamA" evidence="7">
    <location>
        <begin position="161"/>
        <end position="294"/>
    </location>
</feature>
<evidence type="ECO:0000256" key="4">
    <source>
        <dbReference type="ARBA" id="ARBA00022989"/>
    </source>
</evidence>
<protein>
    <submittedName>
        <fullName evidence="8">Threonine/homoserine efflux transporter RhtA</fullName>
    </submittedName>
</protein>
<organism evidence="8 9">
    <name type="scientific">Phreatobacter oligotrophus</name>
    <dbReference type="NCBI Taxonomy" id="1122261"/>
    <lineage>
        <taxon>Bacteria</taxon>
        <taxon>Pseudomonadati</taxon>
        <taxon>Pseudomonadota</taxon>
        <taxon>Alphaproteobacteria</taxon>
        <taxon>Hyphomicrobiales</taxon>
        <taxon>Phreatobacteraceae</taxon>
        <taxon>Phreatobacter</taxon>
    </lineage>
</organism>
<feature type="transmembrane region" description="Helical" evidence="6">
    <location>
        <begin position="191"/>
        <end position="211"/>
    </location>
</feature>
<dbReference type="EMBL" id="PZZL01000004">
    <property type="protein sequence ID" value="PTM57032.1"/>
    <property type="molecule type" value="Genomic_DNA"/>
</dbReference>
<keyword evidence="4 6" id="KW-1133">Transmembrane helix</keyword>
<evidence type="ECO:0000313" key="9">
    <source>
        <dbReference type="Proteomes" id="UP000241808"/>
    </source>
</evidence>
<dbReference type="GO" id="GO:0016020">
    <property type="term" value="C:membrane"/>
    <property type="evidence" value="ECO:0007669"/>
    <property type="project" value="UniProtKB-SubCell"/>
</dbReference>
<dbReference type="PANTHER" id="PTHR32322">
    <property type="entry name" value="INNER MEMBRANE TRANSPORTER"/>
    <property type="match status" value="1"/>
</dbReference>
<keyword evidence="3 6" id="KW-0812">Transmembrane</keyword>
<feature type="transmembrane region" description="Helical" evidence="6">
    <location>
        <begin position="134"/>
        <end position="154"/>
    </location>
</feature>
<feature type="domain" description="EamA" evidence="7">
    <location>
        <begin position="14"/>
        <end position="146"/>
    </location>
</feature>
<dbReference type="PANTHER" id="PTHR32322:SF2">
    <property type="entry name" value="EAMA DOMAIN-CONTAINING PROTEIN"/>
    <property type="match status" value="1"/>
</dbReference>
<evidence type="ECO:0000256" key="3">
    <source>
        <dbReference type="ARBA" id="ARBA00022692"/>
    </source>
</evidence>
<dbReference type="Pfam" id="PF00892">
    <property type="entry name" value="EamA"/>
    <property type="match status" value="2"/>
</dbReference>
<sequence length="317" mass="32071">MPSFLSSLPPRTLALAAMALAVTIYGGQFVSVRWGLQQGLSAYDMAALRFIFAGAVMLPFFLRAGVGSCAGLGWRKGLILGITGGVPLTVISNIGLNYAPAAHASAIQPGMVAVTATTLAYLGMRARIPAGAAIGFAIVLSGLAAIAIAGSTGLQGAMTLFGDVLFVLCGIGWGVFTWLCGRWMVPSVTGAAVVSVLSAATFLPAYVLLLSPGLGAVAWPIILFHGINQGILNIAIGLLLWTYGTRTLGVALAARFPPMIPVLGTLIGIPALGEVPSPLAALGVAGIVTGLLVAAMAGTGRPSPSAPVNRPETATRA</sequence>
<dbReference type="AlphaFoldDB" id="A0A2T4Z560"/>
<feature type="transmembrane region" description="Helical" evidence="6">
    <location>
        <begin position="160"/>
        <end position="179"/>
    </location>
</feature>
<comment type="similarity">
    <text evidence="2">Belongs to the EamA transporter family.</text>
</comment>
<dbReference type="SUPFAM" id="SSF103481">
    <property type="entry name" value="Multidrug resistance efflux transporter EmrE"/>
    <property type="match status" value="2"/>
</dbReference>
<feature type="transmembrane region" description="Helical" evidence="6">
    <location>
        <begin position="46"/>
        <end position="66"/>
    </location>
</feature>